<accession>M0MF57</accession>
<dbReference type="InterPro" id="IPR032466">
    <property type="entry name" value="Metal_Hydrolase"/>
</dbReference>
<evidence type="ECO:0000313" key="3">
    <source>
        <dbReference type="Proteomes" id="UP000011669"/>
    </source>
</evidence>
<dbReference type="OrthoDB" id="8791at2157"/>
<dbReference type="PATRIC" id="fig|1227455.4.peg.3080"/>
<proteinExistence type="predicted"/>
<evidence type="ECO:0000259" key="1">
    <source>
        <dbReference type="Pfam" id="PF07969"/>
    </source>
</evidence>
<dbReference type="SUPFAM" id="SSF51556">
    <property type="entry name" value="Metallo-dependent hydrolases"/>
    <property type="match status" value="1"/>
</dbReference>
<dbReference type="SUPFAM" id="SSF51338">
    <property type="entry name" value="Composite domain of metallo-dependent hydrolases"/>
    <property type="match status" value="1"/>
</dbReference>
<dbReference type="RefSeq" id="WP_006078883.1">
    <property type="nucleotide sequence ID" value="NZ_AOMD01000030.1"/>
</dbReference>
<dbReference type="EMBL" id="AOMD01000030">
    <property type="protein sequence ID" value="EMA43324.1"/>
    <property type="molecule type" value="Genomic_DNA"/>
</dbReference>
<dbReference type="InterPro" id="IPR011059">
    <property type="entry name" value="Metal-dep_hydrolase_composite"/>
</dbReference>
<reference evidence="2 3" key="1">
    <citation type="journal article" date="2014" name="PLoS Genet.">
        <title>Phylogenetically driven sequencing of extremely halophilic archaea reveals strategies for static and dynamic osmo-response.</title>
        <authorList>
            <person name="Becker E.A."/>
            <person name="Seitzer P.M."/>
            <person name="Tritt A."/>
            <person name="Larsen D."/>
            <person name="Krusor M."/>
            <person name="Yao A.I."/>
            <person name="Wu D."/>
            <person name="Madern D."/>
            <person name="Eisen J.A."/>
            <person name="Darling A.E."/>
            <person name="Facciotti M.T."/>
        </authorList>
    </citation>
    <scope>NUCLEOTIDE SEQUENCE [LARGE SCALE GENOMIC DNA]</scope>
    <source>
        <strain evidence="2 3">DSM 5350</strain>
    </source>
</reference>
<dbReference type="Proteomes" id="UP000011669">
    <property type="component" value="Unassembled WGS sequence"/>
</dbReference>
<dbReference type="CDD" id="cd01300">
    <property type="entry name" value="YtcJ_like"/>
    <property type="match status" value="1"/>
</dbReference>
<organism evidence="2 3">
    <name type="scientific">Halococcus saccharolyticus DSM 5350</name>
    <dbReference type="NCBI Taxonomy" id="1227455"/>
    <lineage>
        <taxon>Archaea</taxon>
        <taxon>Methanobacteriati</taxon>
        <taxon>Methanobacteriota</taxon>
        <taxon>Stenosarchaea group</taxon>
        <taxon>Halobacteria</taxon>
        <taxon>Halobacteriales</taxon>
        <taxon>Halococcaceae</taxon>
        <taxon>Halococcus</taxon>
    </lineage>
</organism>
<gene>
    <name evidence="2" type="ORF">C449_15137</name>
</gene>
<comment type="caution">
    <text evidence="2">The sequence shown here is derived from an EMBL/GenBank/DDBJ whole genome shotgun (WGS) entry which is preliminary data.</text>
</comment>
<dbReference type="InParanoid" id="M0MF57"/>
<dbReference type="STRING" id="1227455.C449_15137"/>
<dbReference type="PANTHER" id="PTHR22642:SF2">
    <property type="entry name" value="PROTEIN LONG AFTER FAR-RED 3"/>
    <property type="match status" value="1"/>
</dbReference>
<dbReference type="AlphaFoldDB" id="M0MF57"/>
<name>M0MF57_9EURY</name>
<sequence length="522" mass="56433">MTDAADLVLTNGEVHTLTDPDETAEAIAVRDGEIVRVGSAYEIDFLAGVDTRTIDLDGHVLLPGFIDAHTHMEELGKRLVHADLADATSPDEAIEALGERADELDSDEENRGWILGFGYDESAWDESRYLDRTDLDRVSETRPVVAFREDMHTASVNGVTLDRLGDRLPQGDVRTENGDPTGVLVEDALGPVRAATAPGRAATRDLLLAAQEYANELGVTGVHDMVRGSHAPRVYRDLDSAGEITLRVRINYWSDHLDATIETGLATNHGSEFVRTGAIKTFTDGSIGARTAKLTEPYADASGGDADGKTTGQWVVPPAELHELVERADDAGFQVTAHAIGDRAVDEVLDTYAATDDPGSARHRIEHAELPFNGAIDRFADTGIVASVQPNFLKWADEGGLYDTKLGDNRRRRSNPLRELHDAGVRLAFGSDCMPLDPLLGVHHAVNAPVDAQRLPVTDALRAYTHGAAYAGFDEDRLGTIEPGKRADLVALDRSPWDQPGEVEDIDVAATIVDGEIVHDAR</sequence>
<keyword evidence="3" id="KW-1185">Reference proteome</keyword>
<dbReference type="Gene3D" id="2.30.40.10">
    <property type="entry name" value="Urease, subunit C, domain 1"/>
    <property type="match status" value="1"/>
</dbReference>
<dbReference type="Gene3D" id="3.10.310.70">
    <property type="match status" value="1"/>
</dbReference>
<dbReference type="Gene3D" id="3.20.20.140">
    <property type="entry name" value="Metal-dependent hydrolases"/>
    <property type="match status" value="1"/>
</dbReference>
<dbReference type="InterPro" id="IPR013108">
    <property type="entry name" value="Amidohydro_3"/>
</dbReference>
<dbReference type="PANTHER" id="PTHR22642">
    <property type="entry name" value="IMIDAZOLONEPROPIONASE"/>
    <property type="match status" value="1"/>
</dbReference>
<dbReference type="Pfam" id="PF07969">
    <property type="entry name" value="Amidohydro_3"/>
    <property type="match status" value="1"/>
</dbReference>
<evidence type="ECO:0000313" key="2">
    <source>
        <dbReference type="EMBL" id="EMA43324.1"/>
    </source>
</evidence>
<dbReference type="GO" id="GO:0016810">
    <property type="term" value="F:hydrolase activity, acting on carbon-nitrogen (but not peptide) bonds"/>
    <property type="evidence" value="ECO:0007669"/>
    <property type="project" value="InterPro"/>
</dbReference>
<keyword evidence="2" id="KW-0378">Hydrolase</keyword>
<dbReference type="InterPro" id="IPR033932">
    <property type="entry name" value="YtcJ-like"/>
</dbReference>
<protein>
    <submittedName>
        <fullName evidence="2">Amidohydrolase 3</fullName>
    </submittedName>
</protein>
<feature type="domain" description="Amidohydrolase 3" evidence="1">
    <location>
        <begin position="52"/>
        <end position="519"/>
    </location>
</feature>